<dbReference type="GO" id="GO:0070390">
    <property type="term" value="C:transcription export complex 2"/>
    <property type="evidence" value="ECO:0007669"/>
    <property type="project" value="TreeGrafter"/>
</dbReference>
<protein>
    <submittedName>
        <fullName evidence="2">PCI domain-containing protein, putative</fullName>
    </submittedName>
</protein>
<dbReference type="InterPro" id="IPR045114">
    <property type="entry name" value="Csn12-like"/>
</dbReference>
<dbReference type="Proteomes" id="UP000078560">
    <property type="component" value="Unassembled WGS sequence"/>
</dbReference>
<dbReference type="GO" id="GO:0003723">
    <property type="term" value="F:RNA binding"/>
    <property type="evidence" value="ECO:0007669"/>
    <property type="project" value="InterPro"/>
</dbReference>
<sequence length="963" mass="110598">MSLRDREGKVCKPGNNSCEQKKKNKIKTIPLITNLAKNNETNEKMSNVLCTNKVDENILDTKKKHYLDNVDKTLLKNDINCISYAYKRLSYKNAPKKIGRYDYDGNGKDRCDSVLELMSIDKKKRKNLKARAHHGGSDGGKGGDSDDDKSIQSLIYDTFVNKNLKVRTGLPPSASDYVKMKNALKTRAKDVNRRVGMTNRNGKGGNGGKGDKYVGGLSSCVQREGNSLRRTVSNRYNKYAHNLTAETTEKEHAEACSQITETNEELNSVHNDSTFLYEKIRLERENKKNNVSTQTSVQYEEEELKRFAKYLSKKVMNEAIIQITYDQNVKQIDIKKTKICINDQANKKTYSRLVGYQEDNLCVLNKRGEVSLSNYLGIFNKINVFSCSRNIINSLTRQNVAYVQERNAQKKAEEIELKNDIARILLKNTIAFLATEKIVSFIAEELVEESLLSKCMLSRKDALIISRNVHDEIISKYERRKMERGHFLFVLTNGKPRGSRRQSTYHTSTTKQPTASSLGRESPHEYPPSSEGQHEPRGRFEKNKSSSQPDEVQVLVAFCFPAREEHPITRKVNCLRERSKEQSEGWGNVFENYDILLDTVEECVNERNGYKLSKALKLTQIPVDINIIDELNESEIRNKIRKKNCLKSYEQLIIDHFNIIKIVCNKYSINWDILLSTSCKFLTTYIQLYCTNLWLLPYLLCICSFLNSISTLGDNNNNIINGNKNDIFNEENEDINNKNKYTIEVLNSIRGKIGIVKGDVEKHGAFIILMLQSIKLCIRLNNMQITSSFLKIINSTEINYIYIPVFFIVLFKYQLGKLYLHKEEYEKAEKEFIWAFTNSKKNKIDLRKKILEFTFCENFPSIEEGILLLLRPEGALPPPLEKFPHSVQSGSFRVQLLLSSLTVLQPRNRSVLLLYSFTSRDVHLVADKICPNIHDGASTFDSREFVCIVKRGLYQSAKEWEKA</sequence>
<dbReference type="GO" id="GO:0016973">
    <property type="term" value="P:poly(A)+ mRNA export from nucleus"/>
    <property type="evidence" value="ECO:0007669"/>
    <property type="project" value="TreeGrafter"/>
</dbReference>
<evidence type="ECO:0000256" key="1">
    <source>
        <dbReference type="SAM" id="MobiDB-lite"/>
    </source>
</evidence>
<dbReference type="AlphaFoldDB" id="A0A1A8VPS9"/>
<gene>
    <name evidence="2" type="ORF">POVCU2_0007020</name>
</gene>
<dbReference type="EMBL" id="FLQU01000103">
    <property type="protein sequence ID" value="SBS80801.1"/>
    <property type="molecule type" value="Genomic_DNA"/>
</dbReference>
<reference evidence="3" key="1">
    <citation type="submission" date="2016-05" db="EMBL/GenBank/DDBJ databases">
        <authorList>
            <person name="Naeem Raeece"/>
        </authorList>
    </citation>
    <scope>NUCLEOTIDE SEQUENCE [LARGE SCALE GENOMIC DNA]</scope>
</reference>
<dbReference type="PANTHER" id="PTHR12732:SF0">
    <property type="entry name" value="PCI DOMAIN-CONTAINING PROTEIN 2"/>
    <property type="match status" value="1"/>
</dbReference>
<organism evidence="2 3">
    <name type="scientific">Plasmodium ovale curtisi</name>
    <dbReference type="NCBI Taxonomy" id="864141"/>
    <lineage>
        <taxon>Eukaryota</taxon>
        <taxon>Sar</taxon>
        <taxon>Alveolata</taxon>
        <taxon>Apicomplexa</taxon>
        <taxon>Aconoidasida</taxon>
        <taxon>Haemosporida</taxon>
        <taxon>Plasmodiidae</taxon>
        <taxon>Plasmodium</taxon>
        <taxon>Plasmodium (Plasmodium)</taxon>
    </lineage>
</organism>
<dbReference type="GO" id="GO:0003690">
    <property type="term" value="F:double-stranded DNA binding"/>
    <property type="evidence" value="ECO:0007669"/>
    <property type="project" value="InterPro"/>
</dbReference>
<evidence type="ECO:0000313" key="2">
    <source>
        <dbReference type="EMBL" id="SBS80801.1"/>
    </source>
</evidence>
<feature type="region of interest" description="Disordered" evidence="1">
    <location>
        <begin position="125"/>
        <end position="147"/>
    </location>
</feature>
<feature type="region of interest" description="Disordered" evidence="1">
    <location>
        <begin position="493"/>
        <end position="548"/>
    </location>
</feature>
<dbReference type="SMART" id="SM00753">
    <property type="entry name" value="PAM"/>
    <property type="match status" value="1"/>
</dbReference>
<name>A0A1A8VPS9_PLAOA</name>
<dbReference type="GO" id="GO:0006368">
    <property type="term" value="P:transcription elongation by RNA polymerase II"/>
    <property type="evidence" value="ECO:0007669"/>
    <property type="project" value="TreeGrafter"/>
</dbReference>
<accession>A0A1A8VPS9</accession>
<proteinExistence type="predicted"/>
<feature type="compositionally biased region" description="Basic residues" evidence="1">
    <location>
        <begin position="125"/>
        <end position="134"/>
    </location>
</feature>
<feature type="compositionally biased region" description="Basic and acidic residues" evidence="1">
    <location>
        <begin position="532"/>
        <end position="544"/>
    </location>
</feature>
<dbReference type="GO" id="GO:0000973">
    <property type="term" value="P:post-transcriptional tethering of RNA polymerase II gene DNA at nuclear periphery"/>
    <property type="evidence" value="ECO:0007669"/>
    <property type="project" value="TreeGrafter"/>
</dbReference>
<feature type="compositionally biased region" description="Polar residues" evidence="1">
    <location>
        <begin position="501"/>
        <end position="519"/>
    </location>
</feature>
<dbReference type="PANTHER" id="PTHR12732">
    <property type="entry name" value="UNCHARACTERIZED PROTEASOME COMPONENT REGION PCI-CONTAINING"/>
    <property type="match status" value="1"/>
</dbReference>
<evidence type="ECO:0000313" key="3">
    <source>
        <dbReference type="Proteomes" id="UP000078560"/>
    </source>
</evidence>